<proteinExistence type="predicted"/>
<dbReference type="EMBL" id="CP030840">
    <property type="protein sequence ID" value="AXC15281.1"/>
    <property type="molecule type" value="Genomic_DNA"/>
</dbReference>
<protein>
    <submittedName>
        <fullName evidence="1">Uncharacterized protein</fullName>
    </submittedName>
</protein>
<accession>A0A2Z5G887</accession>
<sequence>MLLQTSLSFQHLRAQIYAIRGVACGEVRISPYAIRTWLSFDGVLFWVGFERPRQVE</sequence>
<reference evidence="1 2" key="1">
    <citation type="journal article" date="2018" name="Front. Microbiol.">
        <title>Hydrolytic Capabilities as a Key to Environmental Success: Chitinolytic and Cellulolytic Acidobacteria From Acidic Sub-arctic Soils and Boreal Peatlands.</title>
        <authorList>
            <person name="Belova S.E."/>
            <person name="Ravin N.V."/>
            <person name="Pankratov T.A."/>
            <person name="Rakitin A.L."/>
            <person name="Ivanova A.A."/>
            <person name="Beletsky A.V."/>
            <person name="Mardanov A.V."/>
            <person name="Sinninghe Damste J.S."/>
            <person name="Dedysh S.N."/>
        </authorList>
    </citation>
    <scope>NUCLEOTIDE SEQUENCE [LARGE SCALE GENOMIC DNA]</scope>
    <source>
        <strain evidence="1 2">SBC82</strain>
    </source>
</reference>
<name>A0A2Z5G887_9BACT</name>
<dbReference type="KEGG" id="abas:ACPOL_6037"/>
<evidence type="ECO:0000313" key="1">
    <source>
        <dbReference type="EMBL" id="AXC15281.1"/>
    </source>
</evidence>
<keyword evidence="2" id="KW-1185">Reference proteome</keyword>
<evidence type="ECO:0000313" key="2">
    <source>
        <dbReference type="Proteomes" id="UP000253606"/>
    </source>
</evidence>
<organism evidence="1 2">
    <name type="scientific">Acidisarcina polymorpha</name>
    <dbReference type="NCBI Taxonomy" id="2211140"/>
    <lineage>
        <taxon>Bacteria</taxon>
        <taxon>Pseudomonadati</taxon>
        <taxon>Acidobacteriota</taxon>
        <taxon>Terriglobia</taxon>
        <taxon>Terriglobales</taxon>
        <taxon>Acidobacteriaceae</taxon>
        <taxon>Acidisarcina</taxon>
    </lineage>
</organism>
<dbReference type="AlphaFoldDB" id="A0A2Z5G887"/>
<dbReference type="Proteomes" id="UP000253606">
    <property type="component" value="Chromosome"/>
</dbReference>
<gene>
    <name evidence="1" type="ORF">ACPOL_6037</name>
</gene>